<proteinExistence type="predicted"/>
<dbReference type="AlphaFoldDB" id="A0A098TK39"/>
<name>A0A098TK39_9CYAN</name>
<accession>A0A098TK39</accession>
<dbReference type="InterPro" id="IPR010106">
    <property type="entry name" value="RpnA"/>
</dbReference>
<dbReference type="EMBL" id="JJML01000022">
    <property type="protein sequence ID" value="KGF72636.1"/>
    <property type="molecule type" value="Genomic_DNA"/>
</dbReference>
<gene>
    <name evidence="1" type="ORF">DO97_07275</name>
</gene>
<evidence type="ECO:0008006" key="3">
    <source>
        <dbReference type="Google" id="ProtNLM"/>
    </source>
</evidence>
<organism evidence="1 2">
    <name type="scientific">Neosynechococcus sphagnicola sy1</name>
    <dbReference type="NCBI Taxonomy" id="1497020"/>
    <lineage>
        <taxon>Bacteria</taxon>
        <taxon>Bacillati</taxon>
        <taxon>Cyanobacteriota</taxon>
        <taxon>Cyanophyceae</taxon>
        <taxon>Neosynechococcales</taxon>
        <taxon>Neosynechococcaceae</taxon>
        <taxon>Neosynechococcus</taxon>
    </lineage>
</organism>
<reference evidence="1 2" key="1">
    <citation type="journal article" date="2014" name="Mol. Ecol.">
        <title>Evolution of Synechococcus.</title>
        <authorList>
            <person name="Dvorak P."/>
            <person name="Casamatta D."/>
            <person name="Hasler P."/>
            <person name="Poulickova A."/>
            <person name="Ondrej V."/>
            <person name="Sanges R."/>
        </authorList>
    </citation>
    <scope>NUCLEOTIDE SEQUENCE [LARGE SCALE GENOMIC DNA]</scope>
    <source>
        <strain evidence="1 2">CAUP A 1101</strain>
    </source>
</reference>
<feature type="non-terminal residue" evidence="1">
    <location>
        <position position="213"/>
    </location>
</feature>
<dbReference type="PANTHER" id="PTHR35586:SF2">
    <property type="entry name" value="SLL1542 PROTEIN"/>
    <property type="match status" value="1"/>
</dbReference>
<dbReference type="STRING" id="1497020.DO97_07275"/>
<evidence type="ECO:0000313" key="1">
    <source>
        <dbReference type="EMBL" id="KGF72636.1"/>
    </source>
</evidence>
<protein>
    <recommendedName>
        <fullName evidence="3">Flagellar assembly protein H</fullName>
    </recommendedName>
</protein>
<keyword evidence="2" id="KW-1185">Reference proteome</keyword>
<comment type="caution">
    <text evidence="1">The sequence shown here is derived from an EMBL/GenBank/DDBJ whole genome shotgun (WGS) entry which is preliminary data.</text>
</comment>
<sequence>MKTDSLFYRLFSTAPHLLFELLGDSPPVPYQFQSVEVKQTAFRLDGIFLPPASDPDLPIYFVEVQFQLDPDLYRRLFAEIFLFLAQNPRIRHWKAVVILARRSIEPKQKLAYVSLLESDQVERIYLNQLPPDSGLPGINLVRLVVASRRQAAKQARKLLTQVEQGEPWLPQGVLLELIETIMVYKFSESSREEIAKMLGLAESITQTRVYQEG</sequence>
<dbReference type="NCBIfam" id="TIGR01784">
    <property type="entry name" value="T_den_put_tspse"/>
    <property type="match status" value="1"/>
</dbReference>
<dbReference type="PANTHER" id="PTHR35586">
    <property type="entry name" value="SLL1691 PROTEIN"/>
    <property type="match status" value="1"/>
</dbReference>
<dbReference type="Proteomes" id="UP000030170">
    <property type="component" value="Unassembled WGS sequence"/>
</dbReference>
<dbReference type="Pfam" id="PF11103">
    <property type="entry name" value="DUF2887"/>
    <property type="match status" value="1"/>
</dbReference>
<dbReference type="InterPro" id="IPR022573">
    <property type="entry name" value="DUF2887"/>
</dbReference>
<evidence type="ECO:0000313" key="2">
    <source>
        <dbReference type="Proteomes" id="UP000030170"/>
    </source>
</evidence>